<gene>
    <name evidence="3" type="ORF">QFZ22_006742</name>
</gene>
<reference evidence="3" key="1">
    <citation type="submission" date="2023-07" db="EMBL/GenBank/DDBJ databases">
        <title>Comparative genomics of wheat-associated soil bacteria to identify genetic determinants of phenazine resistance.</title>
        <authorList>
            <person name="Mouncey N."/>
        </authorList>
    </citation>
    <scope>NUCLEOTIDE SEQUENCE</scope>
    <source>
        <strain evidence="3">V4I22</strain>
    </source>
</reference>
<dbReference type="InterPro" id="IPR025326">
    <property type="entry name" value="DUF4232"/>
</dbReference>
<feature type="domain" description="DUF4232" evidence="2">
    <location>
        <begin position="192"/>
        <end position="321"/>
    </location>
</feature>
<feature type="compositionally biased region" description="Low complexity" evidence="1">
    <location>
        <begin position="142"/>
        <end position="175"/>
    </location>
</feature>
<dbReference type="EMBL" id="JAUSZV010000005">
    <property type="protein sequence ID" value="MDQ0910757.1"/>
    <property type="molecule type" value="Genomic_DNA"/>
</dbReference>
<feature type="region of interest" description="Disordered" evidence="1">
    <location>
        <begin position="22"/>
        <end position="49"/>
    </location>
</feature>
<evidence type="ECO:0000259" key="2">
    <source>
        <dbReference type="Pfam" id="PF14016"/>
    </source>
</evidence>
<dbReference type="Pfam" id="PF14016">
    <property type="entry name" value="DUF4232"/>
    <property type="match status" value="1"/>
</dbReference>
<comment type="caution">
    <text evidence="3">The sequence shown here is derived from an EMBL/GenBank/DDBJ whole genome shotgun (WGS) entry which is preliminary data.</text>
</comment>
<name>A0AAW8FKU2_9ACTN</name>
<sequence>METDSEAEGLTAGLIRIVEAARSRAPEARSPGRRRDLLGDDTRPGAATPLGDADIAAFGTVPHDGTVTLVCESRNSPCGRRESEARVSILSRPIPVRQQPRGLTMRIFRKTTHARTLGTLGLTAAALLTATACQPSDDKAGATPPSKSSTSPSVSASTSAVPSTSAPSSAESSAPGRPGEAADDPTGIDGNCPDDDTDVKVEWAVPPTKDDSKLLLTVTNTSTKPCKLRTYPVLRLEDGDGRLVAVFENSKPQTEVTLAPGKEAYAGLLLRQSNDDVSTLVKNLALAPHGQSPDTNTGEGVLLELPKGGVRMDDKARVTYWNSSSEAAVSPLFAH</sequence>
<feature type="region of interest" description="Disordered" evidence="1">
    <location>
        <begin position="135"/>
        <end position="199"/>
    </location>
</feature>
<feature type="compositionally biased region" description="Basic and acidic residues" evidence="1">
    <location>
        <begin position="33"/>
        <end position="43"/>
    </location>
</feature>
<evidence type="ECO:0000256" key="1">
    <source>
        <dbReference type="SAM" id="MobiDB-lite"/>
    </source>
</evidence>
<evidence type="ECO:0000313" key="3">
    <source>
        <dbReference type="EMBL" id="MDQ0910757.1"/>
    </source>
</evidence>
<organism evidence="3 4">
    <name type="scientific">Streptomyces canus</name>
    <dbReference type="NCBI Taxonomy" id="58343"/>
    <lineage>
        <taxon>Bacteria</taxon>
        <taxon>Bacillati</taxon>
        <taxon>Actinomycetota</taxon>
        <taxon>Actinomycetes</taxon>
        <taxon>Kitasatosporales</taxon>
        <taxon>Streptomycetaceae</taxon>
        <taxon>Streptomyces</taxon>
        <taxon>Streptomyces aurantiacus group</taxon>
    </lineage>
</organism>
<proteinExistence type="predicted"/>
<protein>
    <recommendedName>
        <fullName evidence="2">DUF4232 domain-containing protein</fullName>
    </recommendedName>
</protein>
<evidence type="ECO:0000313" key="4">
    <source>
        <dbReference type="Proteomes" id="UP001234216"/>
    </source>
</evidence>
<dbReference type="AlphaFoldDB" id="A0AAW8FKU2"/>
<dbReference type="Proteomes" id="UP001234216">
    <property type="component" value="Unassembled WGS sequence"/>
</dbReference>
<accession>A0AAW8FKU2</accession>